<accession>A0A926KYR4</accession>
<organism evidence="1 2">
    <name type="scientific">Paenibacillus sedimenti</name>
    <dbReference type="NCBI Taxonomy" id="2770274"/>
    <lineage>
        <taxon>Bacteria</taxon>
        <taxon>Bacillati</taxon>
        <taxon>Bacillota</taxon>
        <taxon>Bacilli</taxon>
        <taxon>Bacillales</taxon>
        <taxon>Paenibacillaceae</taxon>
        <taxon>Paenibacillus</taxon>
    </lineage>
</organism>
<dbReference type="InterPro" id="IPR029058">
    <property type="entry name" value="AB_hydrolase_fold"/>
</dbReference>
<dbReference type="EMBL" id="JACVVD010000024">
    <property type="protein sequence ID" value="MBD0384698.1"/>
    <property type="molecule type" value="Genomic_DNA"/>
</dbReference>
<evidence type="ECO:0008006" key="3">
    <source>
        <dbReference type="Google" id="ProtNLM"/>
    </source>
</evidence>
<dbReference type="RefSeq" id="WP_188178457.1">
    <property type="nucleotide sequence ID" value="NZ_JACVVD010000024.1"/>
</dbReference>
<proteinExistence type="predicted"/>
<dbReference type="Gene3D" id="3.40.50.1820">
    <property type="entry name" value="alpha/beta hydrolase"/>
    <property type="match status" value="1"/>
</dbReference>
<sequence>MVFKEVLNERSYNDKSKILNYYESYLKLFDVAFERVRLETRFGQTHTLITGPKEAKPIFIFQGGNCINPMTLSWFSSLFGEYRIYAPGTIGHPGYSTETRISAKDESFALWVSDLMEHLKVEKSTFIGPS</sequence>
<comment type="caution">
    <text evidence="1">The sequence shown here is derived from an EMBL/GenBank/DDBJ whole genome shotgun (WGS) entry which is preliminary data.</text>
</comment>
<protein>
    <recommendedName>
        <fullName evidence="3">Alpha/beta hydrolase</fullName>
    </recommendedName>
</protein>
<evidence type="ECO:0000313" key="2">
    <source>
        <dbReference type="Proteomes" id="UP000650466"/>
    </source>
</evidence>
<name>A0A926KYR4_9BACL</name>
<dbReference type="Proteomes" id="UP000650466">
    <property type="component" value="Unassembled WGS sequence"/>
</dbReference>
<reference evidence="1" key="1">
    <citation type="submission" date="2020-09" db="EMBL/GenBank/DDBJ databases">
        <title>Draft Genome Sequence of Paenibacillus sp. WST5.</title>
        <authorList>
            <person name="Bao Z."/>
        </authorList>
    </citation>
    <scope>NUCLEOTIDE SEQUENCE</scope>
    <source>
        <strain evidence="1">WST5</strain>
    </source>
</reference>
<keyword evidence="2" id="KW-1185">Reference proteome</keyword>
<dbReference type="AlphaFoldDB" id="A0A926KYR4"/>
<dbReference type="SUPFAM" id="SSF53474">
    <property type="entry name" value="alpha/beta-Hydrolases"/>
    <property type="match status" value="1"/>
</dbReference>
<evidence type="ECO:0000313" key="1">
    <source>
        <dbReference type="EMBL" id="MBD0384698.1"/>
    </source>
</evidence>
<gene>
    <name evidence="1" type="ORF">ICC18_32180</name>
</gene>